<feature type="domain" description="BPL/LPL catalytic" evidence="2">
    <location>
        <begin position="38"/>
        <end position="144"/>
    </location>
</feature>
<dbReference type="PANTHER" id="PTHR12835:SF5">
    <property type="entry name" value="BIOTIN--PROTEIN LIGASE"/>
    <property type="match status" value="1"/>
</dbReference>
<reference evidence="4" key="1">
    <citation type="journal article" date="2019" name="Int. J. Syst. Evol. Microbiol.">
        <title>The Global Catalogue of Microorganisms (GCM) 10K type strain sequencing project: providing services to taxonomists for standard genome sequencing and annotation.</title>
        <authorList>
            <consortium name="The Broad Institute Genomics Platform"/>
            <consortium name="The Broad Institute Genome Sequencing Center for Infectious Disease"/>
            <person name="Wu L."/>
            <person name="Ma J."/>
        </authorList>
    </citation>
    <scope>NUCLEOTIDE SEQUENCE [LARGE SCALE GENOMIC DNA]</scope>
    <source>
        <strain evidence="4">CCM 8911</strain>
    </source>
</reference>
<dbReference type="Pfam" id="PF03099">
    <property type="entry name" value="BPL_LplA_LipB"/>
    <property type="match status" value="1"/>
</dbReference>
<evidence type="ECO:0000313" key="4">
    <source>
        <dbReference type="Proteomes" id="UP001597249"/>
    </source>
</evidence>
<dbReference type="GO" id="GO:0004077">
    <property type="term" value="F:biotin--[biotin carboxyl-carrier protein] ligase activity"/>
    <property type="evidence" value="ECO:0007669"/>
    <property type="project" value="UniProtKB-EC"/>
</dbReference>
<dbReference type="InterPro" id="IPR045864">
    <property type="entry name" value="aa-tRNA-synth_II/BPL/LPL"/>
</dbReference>
<dbReference type="InterPro" id="IPR004143">
    <property type="entry name" value="BPL_LPL_catalytic"/>
</dbReference>
<accession>A0ABW4B8I0</accession>
<dbReference type="InterPro" id="IPR004408">
    <property type="entry name" value="Biotin_CoA_COase_ligase"/>
</dbReference>
<keyword evidence="4" id="KW-1185">Reference proteome</keyword>
<evidence type="ECO:0000259" key="2">
    <source>
        <dbReference type="Pfam" id="PF03099"/>
    </source>
</evidence>
<name>A0ABW4B8I0_9LACO</name>
<evidence type="ECO:0000313" key="3">
    <source>
        <dbReference type="EMBL" id="MFD1393199.1"/>
    </source>
</evidence>
<dbReference type="Gene3D" id="3.30.930.10">
    <property type="entry name" value="Bira Bifunctional Protein, Domain 2"/>
    <property type="match status" value="1"/>
</dbReference>
<organism evidence="3 4">
    <name type="scientific">Lacticaseibacillus jixianensis</name>
    <dbReference type="NCBI Taxonomy" id="2486012"/>
    <lineage>
        <taxon>Bacteria</taxon>
        <taxon>Bacillati</taxon>
        <taxon>Bacillota</taxon>
        <taxon>Bacilli</taxon>
        <taxon>Lactobacillales</taxon>
        <taxon>Lactobacillaceae</taxon>
        <taxon>Lacticaseibacillus</taxon>
    </lineage>
</organism>
<dbReference type="RefSeq" id="WP_125585692.1">
    <property type="nucleotide sequence ID" value="NZ_JBHTMO010000019.1"/>
</dbReference>
<dbReference type="SUPFAM" id="SSF55681">
    <property type="entry name" value="Class II aaRS and biotin synthetases"/>
    <property type="match status" value="1"/>
</dbReference>
<proteinExistence type="predicted"/>
<dbReference type="EMBL" id="JBHTMO010000019">
    <property type="protein sequence ID" value="MFD1393199.1"/>
    <property type="molecule type" value="Genomic_DNA"/>
</dbReference>
<gene>
    <name evidence="3" type="ORF">ACFQ3L_06395</name>
</gene>
<keyword evidence="1 3" id="KW-0436">Ligase</keyword>
<sequence length="249" mass="26498">MTFEDQLKAALPPVWQDRVTSYATIDSTNRQAARLLKTGGLLPLLLTARQQTAGVGRQGHHFSSPADTGLYWSAALTLPAQAPLCLVTPAAGVALQHATFAVWQRQTTIKWVNDLLLADRKVAGILTEVIPGPHPQLIVGIGLNLAPDPQRQVSGGQKVGALLASVPELGPRAALISTWLTTFMCLLAHPDEIMPAFRRHAAWLNVPVTISALGQRAAGVLVGFAADGAAILQTPSGPKPIQDGTMRRR</sequence>
<dbReference type="NCBIfam" id="TIGR00121">
    <property type="entry name" value="birA_ligase"/>
    <property type="match status" value="1"/>
</dbReference>
<evidence type="ECO:0000256" key="1">
    <source>
        <dbReference type="ARBA" id="ARBA00022598"/>
    </source>
</evidence>
<comment type="caution">
    <text evidence="3">The sequence shown here is derived from an EMBL/GenBank/DDBJ whole genome shotgun (WGS) entry which is preliminary data.</text>
</comment>
<dbReference type="PANTHER" id="PTHR12835">
    <property type="entry name" value="BIOTIN PROTEIN LIGASE"/>
    <property type="match status" value="1"/>
</dbReference>
<protein>
    <submittedName>
        <fullName evidence="3">Biotin--[acetyl-CoA-carboxylase] ligase</fullName>
        <ecNumber evidence="3">6.3.4.15</ecNumber>
    </submittedName>
</protein>
<dbReference type="Proteomes" id="UP001597249">
    <property type="component" value="Unassembled WGS sequence"/>
</dbReference>
<dbReference type="EC" id="6.3.4.15" evidence="3"/>